<gene>
    <name evidence="3" type="ORF">FRZ00_32055</name>
</gene>
<organism evidence="3 4">
    <name type="scientific">Streptomyces mobaraensis</name>
    <name type="common">Streptoverticillium mobaraense</name>
    <dbReference type="NCBI Taxonomy" id="35621"/>
    <lineage>
        <taxon>Bacteria</taxon>
        <taxon>Bacillati</taxon>
        <taxon>Actinomycetota</taxon>
        <taxon>Actinomycetes</taxon>
        <taxon>Kitasatosporales</taxon>
        <taxon>Streptomycetaceae</taxon>
        <taxon>Streptomyces</taxon>
    </lineage>
</organism>
<accession>A0A5N5VYL6</accession>
<evidence type="ECO:0000256" key="1">
    <source>
        <dbReference type="SAM" id="MobiDB-lite"/>
    </source>
</evidence>
<keyword evidence="2" id="KW-0732">Signal</keyword>
<proteinExistence type="predicted"/>
<evidence type="ECO:0000313" key="4">
    <source>
        <dbReference type="Proteomes" id="UP000327000"/>
    </source>
</evidence>
<name>A0A5N5VYL6_STRMB</name>
<feature type="chain" id="PRO_5024946401" description="Secreted protein" evidence="2">
    <location>
        <begin position="24"/>
        <end position="126"/>
    </location>
</feature>
<feature type="compositionally biased region" description="Low complexity" evidence="1">
    <location>
        <begin position="34"/>
        <end position="44"/>
    </location>
</feature>
<evidence type="ECO:0008006" key="5">
    <source>
        <dbReference type="Google" id="ProtNLM"/>
    </source>
</evidence>
<keyword evidence="4" id="KW-1185">Reference proteome</keyword>
<feature type="signal peptide" evidence="2">
    <location>
        <begin position="1"/>
        <end position="23"/>
    </location>
</feature>
<dbReference type="RefSeq" id="WP_152265935.1">
    <property type="nucleotide sequence ID" value="NZ_VOKX01000127.1"/>
</dbReference>
<feature type="region of interest" description="Disordered" evidence="1">
    <location>
        <begin position="22"/>
        <end position="58"/>
    </location>
</feature>
<evidence type="ECO:0000256" key="2">
    <source>
        <dbReference type="SAM" id="SignalP"/>
    </source>
</evidence>
<protein>
    <recommendedName>
        <fullName evidence="5">Secreted protein</fullName>
    </recommendedName>
</protein>
<dbReference type="EMBL" id="VOKX01000127">
    <property type="protein sequence ID" value="KAB7833768.1"/>
    <property type="molecule type" value="Genomic_DNA"/>
</dbReference>
<dbReference type="AlphaFoldDB" id="A0A5N5VYL6"/>
<comment type="caution">
    <text evidence="3">The sequence shown here is derived from an EMBL/GenBank/DDBJ whole genome shotgun (WGS) entry which is preliminary data.</text>
</comment>
<evidence type="ECO:0000313" key="3">
    <source>
        <dbReference type="EMBL" id="KAB7833768.1"/>
    </source>
</evidence>
<reference evidence="3 4" key="1">
    <citation type="journal article" date="2019" name="Microb. Cell Fact.">
        <title>Exploring novel herbicidin analogues by transcriptional regulator overexpression and MS/MS molecular networking.</title>
        <authorList>
            <person name="Shi Y."/>
            <person name="Gu R."/>
            <person name="Li Y."/>
            <person name="Wang X."/>
            <person name="Ren W."/>
            <person name="Li X."/>
            <person name="Wang L."/>
            <person name="Xie Y."/>
            <person name="Hong B."/>
        </authorList>
    </citation>
    <scope>NUCLEOTIDE SEQUENCE [LARGE SCALE GENOMIC DNA]</scope>
    <source>
        <strain evidence="3 4">US-43</strain>
    </source>
</reference>
<sequence>MRIGVAVGTVAVALFGLAGPASADDGGRSGDRNVVGASGVASGVRNKQADDSSNNCRDSVGLLTSRDCRSDGDRGHAPTHNTDTFDGVLTGILTSTAVDHSNNCGSLVAVLAETRCVIVEHSARPR</sequence>
<dbReference type="Proteomes" id="UP000327000">
    <property type="component" value="Unassembled WGS sequence"/>
</dbReference>